<proteinExistence type="predicted"/>
<evidence type="ECO:0000313" key="8">
    <source>
        <dbReference type="Proteomes" id="UP001479436"/>
    </source>
</evidence>
<feature type="transmembrane region" description="Helical" evidence="6">
    <location>
        <begin position="23"/>
        <end position="46"/>
    </location>
</feature>
<evidence type="ECO:0000256" key="2">
    <source>
        <dbReference type="ARBA" id="ARBA00022692"/>
    </source>
</evidence>
<keyword evidence="4 6" id="KW-0472">Membrane</keyword>
<feature type="region of interest" description="Disordered" evidence="5">
    <location>
        <begin position="360"/>
        <end position="393"/>
    </location>
</feature>
<dbReference type="PANTHER" id="PTHR23112">
    <property type="entry name" value="G PROTEIN-COUPLED RECEPTOR 157-RELATED"/>
    <property type="match status" value="1"/>
</dbReference>
<evidence type="ECO:0000256" key="1">
    <source>
        <dbReference type="ARBA" id="ARBA00004141"/>
    </source>
</evidence>
<feature type="compositionally biased region" description="Low complexity" evidence="5">
    <location>
        <begin position="360"/>
        <end position="383"/>
    </location>
</feature>
<gene>
    <name evidence="7" type="ORF">K7432_008018</name>
</gene>
<keyword evidence="8" id="KW-1185">Reference proteome</keyword>
<protein>
    <recommendedName>
        <fullName evidence="9">G-protein coupled receptors family 2 profile 2 domain-containing protein</fullName>
    </recommendedName>
</protein>
<sequence>MSSYSTQNQISDDQARIVAQETIWTNVVSIIMASTVIAIYFIIYFYNKRLVDRVTLRLAVANSVADLIYSAMMLWGAFITADGLDCHIFMWGFIEFTILPLFLNIAIATNLCAVYVWGVQQTQRFEVYYFTVPILLSLAISIPLPAFHRFGWLEDAKLCWFVPNGPETLIWLGLTYYLWIVLSVLILLIQVALLIHKLKSDQKQNLKLGEKVTNSLATTKMRLDKTVKQVLIRIVFYPIVPTITQSLSIIVYTNAFINGYWNFGLMFSWCFFTAIQGTLNAVVFACDPAVQNTWKQVKNHLRTKYKHEINCLETGELARERRMKIWLIRKLLGPAQCAQTGFVNNNPYFQVLTVATNSNSATKSTSKNPQSQSNSETSTSTMQVDPMSSLSHY</sequence>
<dbReference type="PANTHER" id="PTHR23112:SF0">
    <property type="entry name" value="TRANSMEMBRANE PROTEIN 116"/>
    <property type="match status" value="1"/>
</dbReference>
<feature type="transmembrane region" description="Helical" evidence="6">
    <location>
        <begin position="58"/>
        <end position="78"/>
    </location>
</feature>
<dbReference type="Proteomes" id="UP001479436">
    <property type="component" value="Unassembled WGS sequence"/>
</dbReference>
<organism evidence="7 8">
    <name type="scientific">Basidiobolus ranarum</name>
    <dbReference type="NCBI Taxonomy" id="34480"/>
    <lineage>
        <taxon>Eukaryota</taxon>
        <taxon>Fungi</taxon>
        <taxon>Fungi incertae sedis</taxon>
        <taxon>Zoopagomycota</taxon>
        <taxon>Entomophthoromycotina</taxon>
        <taxon>Basidiobolomycetes</taxon>
        <taxon>Basidiobolales</taxon>
        <taxon>Basidiobolaceae</taxon>
        <taxon>Basidiobolus</taxon>
    </lineage>
</organism>
<feature type="transmembrane region" description="Helical" evidence="6">
    <location>
        <begin position="90"/>
        <end position="115"/>
    </location>
</feature>
<feature type="transmembrane region" description="Helical" evidence="6">
    <location>
        <begin position="263"/>
        <end position="286"/>
    </location>
</feature>
<evidence type="ECO:0000256" key="3">
    <source>
        <dbReference type="ARBA" id="ARBA00022989"/>
    </source>
</evidence>
<comment type="subcellular location">
    <subcellularLocation>
        <location evidence="1">Membrane</location>
        <topology evidence="1">Multi-pass membrane protein</topology>
    </subcellularLocation>
</comment>
<evidence type="ECO:0000256" key="4">
    <source>
        <dbReference type="ARBA" id="ARBA00023136"/>
    </source>
</evidence>
<dbReference type="EMBL" id="JASJQH010007301">
    <property type="protein sequence ID" value="KAK9711105.1"/>
    <property type="molecule type" value="Genomic_DNA"/>
</dbReference>
<comment type="caution">
    <text evidence="7">The sequence shown here is derived from an EMBL/GenBank/DDBJ whole genome shotgun (WGS) entry which is preliminary data.</text>
</comment>
<feature type="transmembrane region" description="Helical" evidence="6">
    <location>
        <begin position="127"/>
        <end position="148"/>
    </location>
</feature>
<dbReference type="SUPFAM" id="SSF81321">
    <property type="entry name" value="Family A G protein-coupled receptor-like"/>
    <property type="match status" value="1"/>
</dbReference>
<accession>A0ABR2VZF4</accession>
<feature type="transmembrane region" description="Helical" evidence="6">
    <location>
        <begin position="230"/>
        <end position="257"/>
    </location>
</feature>
<evidence type="ECO:0000256" key="6">
    <source>
        <dbReference type="SAM" id="Phobius"/>
    </source>
</evidence>
<keyword evidence="3 6" id="KW-1133">Transmembrane helix</keyword>
<evidence type="ECO:0008006" key="9">
    <source>
        <dbReference type="Google" id="ProtNLM"/>
    </source>
</evidence>
<evidence type="ECO:0000256" key="5">
    <source>
        <dbReference type="SAM" id="MobiDB-lite"/>
    </source>
</evidence>
<evidence type="ECO:0000313" key="7">
    <source>
        <dbReference type="EMBL" id="KAK9711105.1"/>
    </source>
</evidence>
<name>A0ABR2VZF4_9FUNG</name>
<feature type="transmembrane region" description="Helical" evidence="6">
    <location>
        <begin position="168"/>
        <end position="195"/>
    </location>
</feature>
<reference evidence="7 8" key="1">
    <citation type="submission" date="2023-04" db="EMBL/GenBank/DDBJ databases">
        <title>Genome of Basidiobolus ranarum AG-B5.</title>
        <authorList>
            <person name="Stajich J.E."/>
            <person name="Carter-House D."/>
            <person name="Gryganskyi A."/>
        </authorList>
    </citation>
    <scope>NUCLEOTIDE SEQUENCE [LARGE SCALE GENOMIC DNA]</scope>
    <source>
        <strain evidence="7 8">AG-B5</strain>
    </source>
</reference>
<keyword evidence="2 6" id="KW-0812">Transmembrane</keyword>